<dbReference type="OrthoDB" id="8002773at2"/>
<dbReference type="EMBL" id="FOSN01000009">
    <property type="protein sequence ID" value="SFK52241.1"/>
    <property type="molecule type" value="Genomic_DNA"/>
</dbReference>
<evidence type="ECO:0000313" key="2">
    <source>
        <dbReference type="EMBL" id="SFK52241.1"/>
    </source>
</evidence>
<feature type="signal peptide" evidence="1">
    <location>
        <begin position="1"/>
        <end position="19"/>
    </location>
</feature>
<reference evidence="2 3" key="1">
    <citation type="submission" date="2016-10" db="EMBL/GenBank/DDBJ databases">
        <authorList>
            <person name="de Groot N.N."/>
        </authorList>
    </citation>
    <scope>NUCLEOTIDE SEQUENCE [LARGE SCALE GENOMIC DNA]</scope>
    <source>
        <strain evidence="2 3">NE2</strain>
    </source>
</reference>
<keyword evidence="3" id="KW-1185">Reference proteome</keyword>
<dbReference type="RefSeq" id="WP_091682521.1">
    <property type="nucleotide sequence ID" value="NZ_FOSN01000009.1"/>
</dbReference>
<sequence length="90" mass="9201">MKSACIAILLLLAPSAAFADRQAADACAASLTSDSSAIYRATVARISPGVDVRDIVRSVTRAMVMSGTLDRAGAKPAAEAAGACLKLLRH</sequence>
<gene>
    <name evidence="2" type="ORF">SAMN05444581_109128</name>
</gene>
<evidence type="ECO:0000313" key="3">
    <source>
        <dbReference type="Proteomes" id="UP000198755"/>
    </source>
</evidence>
<name>A0A1I4A8F7_9HYPH</name>
<evidence type="ECO:0000256" key="1">
    <source>
        <dbReference type="SAM" id="SignalP"/>
    </source>
</evidence>
<organism evidence="2 3">
    <name type="scientific">Methylocapsa palsarum</name>
    <dbReference type="NCBI Taxonomy" id="1612308"/>
    <lineage>
        <taxon>Bacteria</taxon>
        <taxon>Pseudomonadati</taxon>
        <taxon>Pseudomonadota</taxon>
        <taxon>Alphaproteobacteria</taxon>
        <taxon>Hyphomicrobiales</taxon>
        <taxon>Beijerinckiaceae</taxon>
        <taxon>Methylocapsa</taxon>
    </lineage>
</organism>
<evidence type="ECO:0008006" key="4">
    <source>
        <dbReference type="Google" id="ProtNLM"/>
    </source>
</evidence>
<dbReference type="STRING" id="1612308.SAMN05444581_109128"/>
<feature type="chain" id="PRO_5011750670" description="UrcA family protein" evidence="1">
    <location>
        <begin position="20"/>
        <end position="90"/>
    </location>
</feature>
<keyword evidence="1" id="KW-0732">Signal</keyword>
<dbReference type="Proteomes" id="UP000198755">
    <property type="component" value="Unassembled WGS sequence"/>
</dbReference>
<protein>
    <recommendedName>
        <fullName evidence="4">UrcA family protein</fullName>
    </recommendedName>
</protein>
<proteinExistence type="predicted"/>
<dbReference type="AlphaFoldDB" id="A0A1I4A8F7"/>
<accession>A0A1I4A8F7</accession>